<evidence type="ECO:0000256" key="2">
    <source>
        <dbReference type="ARBA" id="ARBA00010617"/>
    </source>
</evidence>
<gene>
    <name evidence="10" type="ORF">MARPO_0085s0030</name>
</gene>
<dbReference type="EMBL" id="KZ772757">
    <property type="protein sequence ID" value="PTQ33809.1"/>
    <property type="molecule type" value="Genomic_DNA"/>
</dbReference>
<dbReference type="GO" id="GO:0020037">
    <property type="term" value="F:heme binding"/>
    <property type="evidence" value="ECO:0007669"/>
    <property type="project" value="InterPro"/>
</dbReference>
<proteinExistence type="inferred from homology"/>
<keyword evidence="5 9" id="KW-0560">Oxidoreductase</keyword>
<evidence type="ECO:0000256" key="9">
    <source>
        <dbReference type="RuleBase" id="RU000461"/>
    </source>
</evidence>
<dbReference type="InterPro" id="IPR036396">
    <property type="entry name" value="Cyt_P450_sf"/>
</dbReference>
<evidence type="ECO:0000256" key="6">
    <source>
        <dbReference type="ARBA" id="ARBA00023004"/>
    </source>
</evidence>
<evidence type="ECO:0000256" key="8">
    <source>
        <dbReference type="PIRSR" id="PIRSR602401-1"/>
    </source>
</evidence>
<dbReference type="GO" id="GO:0044550">
    <property type="term" value="P:secondary metabolite biosynthetic process"/>
    <property type="evidence" value="ECO:0007669"/>
    <property type="project" value="UniProtKB-ARBA"/>
</dbReference>
<evidence type="ECO:0000313" key="11">
    <source>
        <dbReference type="Proteomes" id="UP000244005"/>
    </source>
</evidence>
<evidence type="ECO:0008006" key="12">
    <source>
        <dbReference type="Google" id="ProtNLM"/>
    </source>
</evidence>
<reference evidence="11" key="1">
    <citation type="journal article" date="2017" name="Cell">
        <title>Insights into land plant evolution garnered from the Marchantia polymorpha genome.</title>
        <authorList>
            <person name="Bowman J.L."/>
            <person name="Kohchi T."/>
            <person name="Yamato K.T."/>
            <person name="Jenkins J."/>
            <person name="Shu S."/>
            <person name="Ishizaki K."/>
            <person name="Yamaoka S."/>
            <person name="Nishihama R."/>
            <person name="Nakamura Y."/>
            <person name="Berger F."/>
            <person name="Adam C."/>
            <person name="Aki S.S."/>
            <person name="Althoff F."/>
            <person name="Araki T."/>
            <person name="Arteaga-Vazquez M.A."/>
            <person name="Balasubrmanian S."/>
            <person name="Barry K."/>
            <person name="Bauer D."/>
            <person name="Boehm C.R."/>
            <person name="Briginshaw L."/>
            <person name="Caballero-Perez J."/>
            <person name="Catarino B."/>
            <person name="Chen F."/>
            <person name="Chiyoda S."/>
            <person name="Chovatia M."/>
            <person name="Davies K.M."/>
            <person name="Delmans M."/>
            <person name="Demura T."/>
            <person name="Dierschke T."/>
            <person name="Dolan L."/>
            <person name="Dorantes-Acosta A.E."/>
            <person name="Eklund D.M."/>
            <person name="Florent S.N."/>
            <person name="Flores-Sandoval E."/>
            <person name="Fujiyama A."/>
            <person name="Fukuzawa H."/>
            <person name="Galik B."/>
            <person name="Grimanelli D."/>
            <person name="Grimwood J."/>
            <person name="Grossniklaus U."/>
            <person name="Hamada T."/>
            <person name="Haseloff J."/>
            <person name="Hetherington A.J."/>
            <person name="Higo A."/>
            <person name="Hirakawa Y."/>
            <person name="Hundley H.N."/>
            <person name="Ikeda Y."/>
            <person name="Inoue K."/>
            <person name="Inoue S.I."/>
            <person name="Ishida S."/>
            <person name="Jia Q."/>
            <person name="Kakita M."/>
            <person name="Kanazawa T."/>
            <person name="Kawai Y."/>
            <person name="Kawashima T."/>
            <person name="Kennedy M."/>
            <person name="Kinose K."/>
            <person name="Kinoshita T."/>
            <person name="Kohara Y."/>
            <person name="Koide E."/>
            <person name="Komatsu K."/>
            <person name="Kopischke S."/>
            <person name="Kubo M."/>
            <person name="Kyozuka J."/>
            <person name="Lagercrantz U."/>
            <person name="Lin S.S."/>
            <person name="Lindquist E."/>
            <person name="Lipzen A.M."/>
            <person name="Lu C.W."/>
            <person name="De Luna E."/>
            <person name="Martienssen R.A."/>
            <person name="Minamino N."/>
            <person name="Mizutani M."/>
            <person name="Mizutani M."/>
            <person name="Mochizuki N."/>
            <person name="Monte I."/>
            <person name="Mosher R."/>
            <person name="Nagasaki H."/>
            <person name="Nakagami H."/>
            <person name="Naramoto S."/>
            <person name="Nishitani K."/>
            <person name="Ohtani M."/>
            <person name="Okamoto T."/>
            <person name="Okumura M."/>
            <person name="Phillips J."/>
            <person name="Pollak B."/>
            <person name="Reinders A."/>
            <person name="Rovekamp M."/>
            <person name="Sano R."/>
            <person name="Sawa S."/>
            <person name="Schmid M.W."/>
            <person name="Shirakawa M."/>
            <person name="Solano R."/>
            <person name="Spunde A."/>
            <person name="Suetsugu N."/>
            <person name="Sugano S."/>
            <person name="Sugiyama A."/>
            <person name="Sun R."/>
            <person name="Suzuki Y."/>
            <person name="Takenaka M."/>
            <person name="Takezawa D."/>
            <person name="Tomogane H."/>
            <person name="Tsuzuki M."/>
            <person name="Ueda T."/>
            <person name="Umeda M."/>
            <person name="Ward J.M."/>
            <person name="Watanabe Y."/>
            <person name="Yazaki K."/>
            <person name="Yokoyama R."/>
            <person name="Yoshitake Y."/>
            <person name="Yotsui I."/>
            <person name="Zachgo S."/>
            <person name="Schmutz J."/>
        </authorList>
    </citation>
    <scope>NUCLEOTIDE SEQUENCE [LARGE SCALE GENOMIC DNA]</scope>
    <source>
        <strain evidence="11">Tak-1</strain>
    </source>
</reference>
<dbReference type="PROSITE" id="PS00086">
    <property type="entry name" value="CYTOCHROME_P450"/>
    <property type="match status" value="1"/>
</dbReference>
<dbReference type="GO" id="GO:0004497">
    <property type="term" value="F:monooxygenase activity"/>
    <property type="evidence" value="ECO:0007669"/>
    <property type="project" value="UniProtKB-KW"/>
</dbReference>
<evidence type="ECO:0000256" key="4">
    <source>
        <dbReference type="ARBA" id="ARBA00022723"/>
    </source>
</evidence>
<evidence type="ECO:0000313" key="10">
    <source>
        <dbReference type="EMBL" id="PTQ33809.1"/>
    </source>
</evidence>
<dbReference type="Gene3D" id="1.10.630.10">
    <property type="entry name" value="Cytochrome P450"/>
    <property type="match status" value="1"/>
</dbReference>
<dbReference type="OrthoDB" id="507451at2759"/>
<evidence type="ECO:0000256" key="1">
    <source>
        <dbReference type="ARBA" id="ARBA00001971"/>
    </source>
</evidence>
<accession>A0A2R6WJ02</accession>
<dbReference type="Proteomes" id="UP000244005">
    <property type="component" value="Unassembled WGS sequence"/>
</dbReference>
<dbReference type="InterPro" id="IPR002401">
    <property type="entry name" value="Cyt_P450_E_grp-I"/>
</dbReference>
<dbReference type="Gramene" id="Mp3g09970.1">
    <property type="protein sequence ID" value="Mp3g09970.1.cds"/>
    <property type="gene ID" value="Mp3g09970"/>
</dbReference>
<evidence type="ECO:0000256" key="5">
    <source>
        <dbReference type="ARBA" id="ARBA00023002"/>
    </source>
</evidence>
<dbReference type="PANTHER" id="PTHR47944:SF4">
    <property type="entry name" value="OS09G0441700 PROTEIN"/>
    <property type="match status" value="1"/>
</dbReference>
<evidence type="ECO:0000256" key="7">
    <source>
        <dbReference type="ARBA" id="ARBA00023033"/>
    </source>
</evidence>
<dbReference type="AlphaFoldDB" id="A0A2R6WJ02"/>
<comment type="similarity">
    <text evidence="2 9">Belongs to the cytochrome P450 family.</text>
</comment>
<dbReference type="PRINTS" id="PR00463">
    <property type="entry name" value="EP450I"/>
</dbReference>
<evidence type="ECO:0000256" key="3">
    <source>
        <dbReference type="ARBA" id="ARBA00022617"/>
    </source>
</evidence>
<dbReference type="InterPro" id="IPR001128">
    <property type="entry name" value="Cyt_P450"/>
</dbReference>
<feature type="binding site" description="axial binding residue" evidence="8">
    <location>
        <position position="496"/>
    </location>
    <ligand>
        <name>heme</name>
        <dbReference type="ChEBI" id="CHEBI:30413"/>
    </ligand>
    <ligandPart>
        <name>Fe</name>
        <dbReference type="ChEBI" id="CHEBI:18248"/>
    </ligandPart>
</feature>
<protein>
    <recommendedName>
        <fullName evidence="12">Cytochrome P450</fullName>
    </recommendedName>
</protein>
<dbReference type="PRINTS" id="PR00385">
    <property type="entry name" value="P450"/>
</dbReference>
<comment type="cofactor">
    <cofactor evidence="1 8">
        <name>heme</name>
        <dbReference type="ChEBI" id="CHEBI:30413"/>
    </cofactor>
</comment>
<dbReference type="SUPFAM" id="SSF48264">
    <property type="entry name" value="Cytochrome P450"/>
    <property type="match status" value="1"/>
</dbReference>
<dbReference type="GO" id="GO:0016705">
    <property type="term" value="F:oxidoreductase activity, acting on paired donors, with incorporation or reduction of molecular oxygen"/>
    <property type="evidence" value="ECO:0007669"/>
    <property type="project" value="InterPro"/>
</dbReference>
<keyword evidence="6 8" id="KW-0408">Iron</keyword>
<dbReference type="CDD" id="cd20618">
    <property type="entry name" value="CYP71_clan"/>
    <property type="match status" value="1"/>
</dbReference>
<organism evidence="10 11">
    <name type="scientific">Marchantia polymorpha</name>
    <name type="common">Common liverwort</name>
    <name type="synonym">Marchantia aquatica</name>
    <dbReference type="NCBI Taxonomy" id="3197"/>
    <lineage>
        <taxon>Eukaryota</taxon>
        <taxon>Viridiplantae</taxon>
        <taxon>Streptophyta</taxon>
        <taxon>Embryophyta</taxon>
        <taxon>Marchantiophyta</taxon>
        <taxon>Marchantiopsida</taxon>
        <taxon>Marchantiidae</taxon>
        <taxon>Marchantiales</taxon>
        <taxon>Marchantiaceae</taxon>
        <taxon>Marchantia</taxon>
    </lineage>
</organism>
<keyword evidence="7 9" id="KW-0503">Monooxygenase</keyword>
<dbReference type="Pfam" id="PF00067">
    <property type="entry name" value="p450"/>
    <property type="match status" value="1"/>
</dbReference>
<sequence>MAESTSGSEQSFRTWPVPELESLSLRATMVGLQADEVDALQFRSWLGRHNLDIVAACAALLLTLIVRRFFRSERLRLAPGPRKWPVIGNLPSVMGTTPAHLNFLRLAAEYGPIVRLELGAVQILVISSAELAKEILETQDHIFASRPSNIKAEVAFFGRDLLFAPLGDRFRLMRKVLAVELLGTKRIQQFRESRRQEVLYTVNRIIEEGHGGRELIVEELLQESAFCVLTRMIFNRTFYSTEQYEKEEENQMKNIHKLFSALTAMKTSGIGDSFPSLRKFDLDGFEGQLTKIRVQLDTCLSKIIEQHRHRAAARADPRAESSDFLDVLLCLQTDASHEAHGFPDDDIKALLLDILLAGTDATRLLVVWAMCNLMKHPHVMKKVQQELDDVVGRERLVDESDMKNLAYLGAVARETLRLHPGSPVTVAHVCTKDTQVGGYDVRQNTSAFVNLYALHRDPKLWDNPLEFRPERWLHGELDHKRKEFAYLPFGAGRRMCPGMNLGSLVAHFTLAQLMHTCNFSLPVGMKPDDISLAEKFGVVLSMAHPLKLLVSPRLPPTAYTEQAPLQARKQCS</sequence>
<dbReference type="PANTHER" id="PTHR47944">
    <property type="entry name" value="CYTOCHROME P450 98A9"/>
    <property type="match status" value="1"/>
</dbReference>
<dbReference type="InterPro" id="IPR017972">
    <property type="entry name" value="Cyt_P450_CS"/>
</dbReference>
<dbReference type="OMA" id="SHEAHGF"/>
<dbReference type="FunFam" id="1.10.630.10:FF:000126">
    <property type="entry name" value="Predicted protein"/>
    <property type="match status" value="1"/>
</dbReference>
<dbReference type="GO" id="GO:0005506">
    <property type="term" value="F:iron ion binding"/>
    <property type="evidence" value="ECO:0007669"/>
    <property type="project" value="InterPro"/>
</dbReference>
<keyword evidence="11" id="KW-1185">Reference proteome</keyword>
<name>A0A2R6WJ02_MARPO</name>
<keyword evidence="3 8" id="KW-0349">Heme</keyword>
<keyword evidence="4 8" id="KW-0479">Metal-binding</keyword>